<dbReference type="EMBL" id="CP001280">
    <property type="protein sequence ID" value="ACK49032.1"/>
    <property type="molecule type" value="Genomic_DNA"/>
</dbReference>
<dbReference type="InterPro" id="IPR001712">
    <property type="entry name" value="T3SS_FHIPEP"/>
</dbReference>
<keyword evidence="7" id="KW-1006">Bacterial flagellum protein export</keyword>
<comment type="subcellular location">
    <subcellularLocation>
        <location evidence="1 7">Cell membrane</location>
        <topology evidence="1 7">Multi-pass membrane protein</topology>
    </subcellularLocation>
</comment>
<dbReference type="NCBIfam" id="TIGR01398">
    <property type="entry name" value="FlhA"/>
    <property type="match status" value="1"/>
</dbReference>
<dbReference type="KEGG" id="msl:Msil_0049"/>
<dbReference type="InterPro" id="IPR042196">
    <property type="entry name" value="FHIPEP_4"/>
</dbReference>
<keyword evidence="7" id="KW-0653">Protein transport</keyword>
<dbReference type="RefSeq" id="WP_012589102.1">
    <property type="nucleotide sequence ID" value="NC_011666.1"/>
</dbReference>
<gene>
    <name evidence="7" type="primary">flhA</name>
    <name evidence="8" type="ordered locus">Msil_0049</name>
</gene>
<accession>B8EL37</accession>
<dbReference type="Pfam" id="PF00771">
    <property type="entry name" value="FHIPEP"/>
    <property type="match status" value="1"/>
</dbReference>
<evidence type="ECO:0000256" key="5">
    <source>
        <dbReference type="ARBA" id="ARBA00022989"/>
    </source>
</evidence>
<evidence type="ECO:0000256" key="6">
    <source>
        <dbReference type="ARBA" id="ARBA00023136"/>
    </source>
</evidence>
<feature type="transmembrane region" description="Helical" evidence="7">
    <location>
        <begin position="44"/>
        <end position="63"/>
    </location>
</feature>
<evidence type="ECO:0000313" key="8">
    <source>
        <dbReference type="EMBL" id="ACK49032.1"/>
    </source>
</evidence>
<feature type="transmembrane region" description="Helical" evidence="7">
    <location>
        <begin position="208"/>
        <end position="229"/>
    </location>
</feature>
<dbReference type="HOGENOM" id="CLU_015346_3_0_5"/>
<protein>
    <recommendedName>
        <fullName evidence="7">Flagellar biosynthesis protein FlhA</fullName>
    </recommendedName>
</protein>
<dbReference type="STRING" id="395965.Msil_0049"/>
<keyword evidence="8" id="KW-0966">Cell projection</keyword>
<dbReference type="InterPro" id="IPR042193">
    <property type="entry name" value="FHIPEP_3"/>
</dbReference>
<dbReference type="PIRSF" id="PIRSF005419">
    <property type="entry name" value="FlhA"/>
    <property type="match status" value="1"/>
</dbReference>
<dbReference type="GO" id="GO:0044780">
    <property type="term" value="P:bacterial-type flagellum assembly"/>
    <property type="evidence" value="ECO:0007669"/>
    <property type="project" value="InterPro"/>
</dbReference>
<keyword evidence="6 7" id="KW-0472">Membrane</keyword>
<feature type="transmembrane region" description="Helical" evidence="7">
    <location>
        <begin position="288"/>
        <end position="321"/>
    </location>
</feature>
<comment type="similarity">
    <text evidence="2 7">Belongs to the FHIPEP (flagella/HR/invasion proteins export pore) family.</text>
</comment>
<keyword evidence="4 7" id="KW-0812">Transmembrane</keyword>
<sequence>MSDIALRGASPPGRKSARDVAFAAGIVAILSIFFLPVPAVLIDIGLAFSIALSVLILMVALWIERPLDFSAFPTVLLVATLLRLALNIATTRLILSNGAEGLTAAGFIIGGFSKLVMSGDFVIGLIVFAILMTVNFVVITKGATRIAEVGARFTLDAIPGKQMAIDADLSAGLIDDKQAQRRRHELEEESSFFGSMDGASKFVRGDAIAGLIILAVNIFGGIVIGATRHNMPLQQAADVYTKLSVGDGLVSQIPALIISLSAALLVSKGGTRGATEAAVLSQLVKYPRALLVAALLMFGMALAPGLPFFPFALLGGVLAFVSYEAPKRIARDEEVQRAKRLTEEQEAQSEAKDSVKGQIRSVEIELCLGKQLATRLVASHNELAARVAKMRRKFAKQYGFVVPEIKLSDSLAMPTKAYQIRIHGTIAAANELKIGDLLVIVNDGRRPHLPGEDCREPAFGMKAMWVSQAFANELKREGFSPIDNVSVLLTHLSEVIRNNLPQLLSYKDMRTLLDRLGPEYKRLIDDICPSQISYSGLQAVLKLLLAERVSIRNLHLILEAIAEIAPHARRAEQVAEHVRMRMAQQICGDLTDGGVLKVLRLGNRWDLAFHQSLKRDSKGDVTEFDLDPQMVEDFGKEASTAIRERMDQGHQFVLVATPETRPYVRMIVERLFATLPVLSHLEIARGVTIKSLGSIS</sequence>
<dbReference type="Gene3D" id="3.40.50.12790">
    <property type="entry name" value="FHIPEP family, domain 4"/>
    <property type="match status" value="1"/>
</dbReference>
<keyword evidence="7" id="KW-1005">Bacterial flagellum biogenesis</keyword>
<keyword evidence="7" id="KW-0813">Transport</keyword>
<keyword evidence="3 7" id="KW-1003">Cell membrane</keyword>
<keyword evidence="8" id="KW-0969">Cilium</keyword>
<dbReference type="GO" id="GO:0005886">
    <property type="term" value="C:plasma membrane"/>
    <property type="evidence" value="ECO:0007669"/>
    <property type="project" value="UniProtKB-SubCell"/>
</dbReference>
<dbReference type="AlphaFoldDB" id="B8EL37"/>
<dbReference type="OrthoDB" id="9759185at2"/>
<name>B8EL37_METSB</name>
<dbReference type="Gene3D" id="1.10.8.540">
    <property type="entry name" value="FHIPEP family, domain 3"/>
    <property type="match status" value="1"/>
</dbReference>
<evidence type="ECO:0000256" key="4">
    <source>
        <dbReference type="ARBA" id="ARBA00022692"/>
    </source>
</evidence>
<organism evidence="8 9">
    <name type="scientific">Methylocella silvestris (strain DSM 15510 / CIP 108128 / LMG 27833 / NCIMB 13906 / BL2)</name>
    <dbReference type="NCBI Taxonomy" id="395965"/>
    <lineage>
        <taxon>Bacteria</taxon>
        <taxon>Pseudomonadati</taxon>
        <taxon>Pseudomonadota</taxon>
        <taxon>Alphaproteobacteria</taxon>
        <taxon>Hyphomicrobiales</taxon>
        <taxon>Beijerinckiaceae</taxon>
        <taxon>Methylocella</taxon>
    </lineage>
</organism>
<dbReference type="PANTHER" id="PTHR30161:SF1">
    <property type="entry name" value="FLAGELLAR BIOSYNTHESIS PROTEIN FLHA-RELATED"/>
    <property type="match status" value="1"/>
</dbReference>
<evidence type="ECO:0000256" key="1">
    <source>
        <dbReference type="ARBA" id="ARBA00004651"/>
    </source>
</evidence>
<evidence type="ECO:0000313" key="9">
    <source>
        <dbReference type="Proteomes" id="UP000002257"/>
    </source>
</evidence>
<dbReference type="PRINTS" id="PR00949">
    <property type="entry name" value="TYPE3IMAPROT"/>
</dbReference>
<feature type="transmembrane region" description="Helical" evidence="7">
    <location>
        <begin position="249"/>
        <end position="267"/>
    </location>
</feature>
<feature type="transmembrane region" description="Helical" evidence="7">
    <location>
        <begin position="115"/>
        <end position="138"/>
    </location>
</feature>
<keyword evidence="8" id="KW-0282">Flagellum</keyword>
<feature type="transmembrane region" description="Helical" evidence="7">
    <location>
        <begin position="20"/>
        <end position="38"/>
    </location>
</feature>
<feature type="transmembrane region" description="Helical" evidence="7">
    <location>
        <begin position="75"/>
        <end position="95"/>
    </location>
</feature>
<keyword evidence="5 7" id="KW-1133">Transmembrane helix</keyword>
<keyword evidence="9" id="KW-1185">Reference proteome</keyword>
<reference evidence="8 9" key="1">
    <citation type="journal article" date="2010" name="J. Bacteriol.">
        <title>Complete genome sequence of the aerobic facultative methanotroph Methylocella silvestris BL2.</title>
        <authorList>
            <person name="Chen Y."/>
            <person name="Crombie A."/>
            <person name="Rahman M.T."/>
            <person name="Dedysh S.N."/>
            <person name="Liesack W."/>
            <person name="Stott M.B."/>
            <person name="Alam M."/>
            <person name="Theisen A.R."/>
            <person name="Murrell J.C."/>
            <person name="Dunfield P.F."/>
        </authorList>
    </citation>
    <scope>NUCLEOTIDE SEQUENCE [LARGE SCALE GENOMIC DNA]</scope>
    <source>
        <strain evidence="9">DSM 15510 / CIP 108128 / LMG 27833 / NCIMB 13906 / BL2</strain>
    </source>
</reference>
<dbReference type="eggNOG" id="COG1298">
    <property type="taxonomic scope" value="Bacteria"/>
</dbReference>
<evidence type="ECO:0000256" key="2">
    <source>
        <dbReference type="ARBA" id="ARBA00008835"/>
    </source>
</evidence>
<dbReference type="PANTHER" id="PTHR30161">
    <property type="entry name" value="FLAGELLAR EXPORT PROTEIN, MEMBRANE FLHA SUBUNIT-RELATED"/>
    <property type="match status" value="1"/>
</dbReference>
<evidence type="ECO:0000256" key="3">
    <source>
        <dbReference type="ARBA" id="ARBA00022475"/>
    </source>
</evidence>
<dbReference type="Proteomes" id="UP000002257">
    <property type="component" value="Chromosome"/>
</dbReference>
<proteinExistence type="inferred from homology"/>
<evidence type="ECO:0000256" key="7">
    <source>
        <dbReference type="RuleBase" id="RU364093"/>
    </source>
</evidence>
<dbReference type="InterPro" id="IPR006301">
    <property type="entry name" value="FlhA"/>
</dbReference>
<comment type="function">
    <text evidence="7">Required for formation of the rod structure of the flagellar apparatus. Together with FliI and FliH, may constitute the export apparatus of flagellin.</text>
</comment>
<dbReference type="Gene3D" id="3.40.30.60">
    <property type="entry name" value="FHIPEP family, domain 1"/>
    <property type="match status" value="1"/>
</dbReference>
<dbReference type="GO" id="GO:0009306">
    <property type="term" value="P:protein secretion"/>
    <property type="evidence" value="ECO:0007669"/>
    <property type="project" value="InterPro"/>
</dbReference>
<dbReference type="InterPro" id="IPR042194">
    <property type="entry name" value="FHIPEP_1"/>
</dbReference>